<keyword evidence="4" id="KW-1185">Reference proteome</keyword>
<dbReference type="PANTHER" id="PTHR36313">
    <property type="entry name" value="ROOT MERISTEM GROWTH FACTOR 2"/>
    <property type="match status" value="1"/>
</dbReference>
<evidence type="ECO:0000256" key="1">
    <source>
        <dbReference type="SAM" id="MobiDB-lite"/>
    </source>
</evidence>
<feature type="region of interest" description="Disordered" evidence="1">
    <location>
        <begin position="179"/>
        <end position="200"/>
    </location>
</feature>
<dbReference type="GO" id="GO:0008083">
    <property type="term" value="F:growth factor activity"/>
    <property type="evidence" value="ECO:0007669"/>
    <property type="project" value="InterPro"/>
</dbReference>
<dbReference type="PANTHER" id="PTHR36313:SF7">
    <property type="entry name" value="OS09G0474600 PROTEIN"/>
    <property type="match status" value="1"/>
</dbReference>
<dbReference type="EMBL" id="JAUHHV010000002">
    <property type="protein sequence ID" value="KAK1432953.1"/>
    <property type="molecule type" value="Genomic_DNA"/>
</dbReference>
<organism evidence="3 4">
    <name type="scientific">Tagetes erecta</name>
    <name type="common">African marigold</name>
    <dbReference type="NCBI Taxonomy" id="13708"/>
    <lineage>
        <taxon>Eukaryota</taxon>
        <taxon>Viridiplantae</taxon>
        <taxon>Streptophyta</taxon>
        <taxon>Embryophyta</taxon>
        <taxon>Tracheophyta</taxon>
        <taxon>Spermatophyta</taxon>
        <taxon>Magnoliopsida</taxon>
        <taxon>eudicotyledons</taxon>
        <taxon>Gunneridae</taxon>
        <taxon>Pentapetalae</taxon>
        <taxon>asterids</taxon>
        <taxon>campanulids</taxon>
        <taxon>Asterales</taxon>
        <taxon>Asteraceae</taxon>
        <taxon>Asteroideae</taxon>
        <taxon>Heliantheae alliance</taxon>
        <taxon>Tageteae</taxon>
        <taxon>Tagetes</taxon>
    </lineage>
</organism>
<evidence type="ECO:0000313" key="3">
    <source>
        <dbReference type="EMBL" id="KAK1432953.1"/>
    </source>
</evidence>
<evidence type="ECO:0000313" key="4">
    <source>
        <dbReference type="Proteomes" id="UP001229421"/>
    </source>
</evidence>
<accession>A0AAD8L4M6</accession>
<feature type="region of interest" description="Disordered" evidence="1">
    <location>
        <begin position="109"/>
        <end position="159"/>
    </location>
</feature>
<dbReference type="GO" id="GO:0010082">
    <property type="term" value="P:regulation of root meristem growth"/>
    <property type="evidence" value="ECO:0007669"/>
    <property type="project" value="InterPro"/>
</dbReference>
<comment type="caution">
    <text evidence="3">The sequence shown here is derived from an EMBL/GenBank/DDBJ whole genome shotgun (WGS) entry which is preliminary data.</text>
</comment>
<proteinExistence type="predicted"/>
<dbReference type="InterPro" id="IPR038804">
    <property type="entry name" value="RGF3"/>
</dbReference>
<dbReference type="AlphaFoldDB" id="A0AAD8L4M6"/>
<feature type="signal peptide" evidence="2">
    <location>
        <begin position="1"/>
        <end position="22"/>
    </location>
</feature>
<name>A0AAD8L4M6_TARER</name>
<dbReference type="Proteomes" id="UP001229421">
    <property type="component" value="Unassembled WGS sequence"/>
</dbReference>
<feature type="chain" id="PRO_5042243746" evidence="2">
    <location>
        <begin position="23"/>
        <end position="200"/>
    </location>
</feature>
<evidence type="ECO:0000256" key="2">
    <source>
        <dbReference type="SAM" id="SignalP"/>
    </source>
</evidence>
<reference evidence="3" key="1">
    <citation type="journal article" date="2023" name="bioRxiv">
        <title>Improved chromosome-level genome assembly for marigold (Tagetes erecta).</title>
        <authorList>
            <person name="Jiang F."/>
            <person name="Yuan L."/>
            <person name="Wang S."/>
            <person name="Wang H."/>
            <person name="Xu D."/>
            <person name="Wang A."/>
            <person name="Fan W."/>
        </authorList>
    </citation>
    <scope>NUCLEOTIDE SEQUENCE</scope>
    <source>
        <strain evidence="3">WSJ</strain>
        <tissue evidence="3">Leaf</tissue>
    </source>
</reference>
<gene>
    <name evidence="3" type="ORF">QVD17_09856</name>
</gene>
<sequence>MVLIRFAVVFVSFALQSLSVHGTHLHHQQPVAAERRLFEGKSITDTQENDHESLKKASDVHFEPVQMQEYYVGEISLWMGSGSNHEMRVGGRKMGDAQKLNVEEAGKNAFKGPQDFSNNQGHEDNIEKTTISPSKSSLKQGFSRSSASPLKLFSNEHQGDEWRKLLEESDKKFMQMMRRDYGGMRKPRRKPPINNHEPKN</sequence>
<feature type="compositionally biased region" description="Polar residues" evidence="1">
    <location>
        <begin position="128"/>
        <end position="148"/>
    </location>
</feature>
<protein>
    <submittedName>
        <fullName evidence="3">Uncharacterized protein</fullName>
    </submittedName>
</protein>
<keyword evidence="2" id="KW-0732">Signal</keyword>